<feature type="region of interest" description="Disordered" evidence="4">
    <location>
        <begin position="69"/>
        <end position="92"/>
    </location>
</feature>
<dbReference type="Proteomes" id="UP000245207">
    <property type="component" value="Unassembled WGS sequence"/>
</dbReference>
<dbReference type="SUPFAM" id="SSF54001">
    <property type="entry name" value="Cysteine proteinases"/>
    <property type="match status" value="1"/>
</dbReference>
<protein>
    <recommendedName>
        <fullName evidence="5">Ubiquitin-like protease family profile domain-containing protein</fullName>
    </recommendedName>
</protein>
<evidence type="ECO:0000256" key="1">
    <source>
        <dbReference type="ARBA" id="ARBA00005234"/>
    </source>
</evidence>
<reference evidence="6 7" key="1">
    <citation type="journal article" date="2018" name="Mol. Plant">
        <title>The genome of Artemisia annua provides insight into the evolution of Asteraceae family and artemisinin biosynthesis.</title>
        <authorList>
            <person name="Shen Q."/>
            <person name="Zhang L."/>
            <person name="Liao Z."/>
            <person name="Wang S."/>
            <person name="Yan T."/>
            <person name="Shi P."/>
            <person name="Liu M."/>
            <person name="Fu X."/>
            <person name="Pan Q."/>
            <person name="Wang Y."/>
            <person name="Lv Z."/>
            <person name="Lu X."/>
            <person name="Zhang F."/>
            <person name="Jiang W."/>
            <person name="Ma Y."/>
            <person name="Chen M."/>
            <person name="Hao X."/>
            <person name="Li L."/>
            <person name="Tang Y."/>
            <person name="Lv G."/>
            <person name="Zhou Y."/>
            <person name="Sun X."/>
            <person name="Brodelius P.E."/>
            <person name="Rose J.K.C."/>
            <person name="Tang K."/>
        </authorList>
    </citation>
    <scope>NUCLEOTIDE SEQUENCE [LARGE SCALE GENOMIC DNA]</scope>
    <source>
        <strain evidence="7">cv. Huhao1</strain>
        <tissue evidence="6">Leaf</tissue>
    </source>
</reference>
<feature type="compositionally biased region" description="Basic and acidic residues" evidence="4">
    <location>
        <begin position="78"/>
        <end position="92"/>
    </location>
</feature>
<feature type="domain" description="Ubiquitin-like protease family profile" evidence="5">
    <location>
        <begin position="285"/>
        <end position="414"/>
    </location>
</feature>
<evidence type="ECO:0000259" key="5">
    <source>
        <dbReference type="Pfam" id="PF02902"/>
    </source>
</evidence>
<evidence type="ECO:0000256" key="3">
    <source>
        <dbReference type="ARBA" id="ARBA00022801"/>
    </source>
</evidence>
<keyword evidence="7" id="KW-1185">Reference proteome</keyword>
<dbReference type="Pfam" id="PF02902">
    <property type="entry name" value="Peptidase_C48"/>
    <property type="match status" value="1"/>
</dbReference>
<keyword evidence="2" id="KW-0645">Protease</keyword>
<comment type="similarity">
    <text evidence="1">Belongs to the peptidase C48 family.</text>
</comment>
<sequence length="489" mass="55750">MGSGVNLKYKVPKDDFEKLSSISREKVELEDLLKNANTEFPNDEDVLELYKKYGGVFKETVVLEDVHVDDFDPEDRQDDGTNDRGKKDVDGAKKDVGVDKVVSENVDVASKDIGAKKDGDNVEENSIEPVLSEEPILSQKSYTQWLEENIDWIGEDEFLNWPRVVQPVNTDCPRTPERVVTRSSPKKRIVNPSSYLSSPYENKLTKVIALHKRNEFELGNSLFAMQGDKMETVFQTRSGDHEVSAVQLNMETLAPSLWIDNNTEAMVEGTIGKGEQWDIFAAEISAHLKNVDASKFLAEIELAFFPIQVSGHFYVVVFNIKKNVTSMIILDNSPQTYVAKYKDACDLLKEFFARFLLEHTHPKSDNVMNARGRVLQLKSKTNNNHVDCGVFAMIHMESYVGKTVKNWDVGLCQESDKQVSLLRRMRFKIATKILLHELNLHSQKMFDLAFKFQEIDEQTRISIIVNAIKNRADRDPEKVVRKDVLKPDK</sequence>
<dbReference type="GO" id="GO:0008234">
    <property type="term" value="F:cysteine-type peptidase activity"/>
    <property type="evidence" value="ECO:0007669"/>
    <property type="project" value="InterPro"/>
</dbReference>
<evidence type="ECO:0000313" key="7">
    <source>
        <dbReference type="Proteomes" id="UP000245207"/>
    </source>
</evidence>
<dbReference type="EMBL" id="PKPP01002477">
    <property type="protein sequence ID" value="PWA74991.1"/>
    <property type="molecule type" value="Genomic_DNA"/>
</dbReference>
<dbReference type="InterPro" id="IPR038765">
    <property type="entry name" value="Papain-like_cys_pep_sf"/>
</dbReference>
<evidence type="ECO:0000313" key="6">
    <source>
        <dbReference type="EMBL" id="PWA74991.1"/>
    </source>
</evidence>
<evidence type="ECO:0000256" key="2">
    <source>
        <dbReference type="ARBA" id="ARBA00022670"/>
    </source>
</evidence>
<evidence type="ECO:0000256" key="4">
    <source>
        <dbReference type="SAM" id="MobiDB-lite"/>
    </source>
</evidence>
<dbReference type="GO" id="GO:0006508">
    <property type="term" value="P:proteolysis"/>
    <property type="evidence" value="ECO:0007669"/>
    <property type="project" value="UniProtKB-KW"/>
</dbReference>
<dbReference type="AlphaFoldDB" id="A0A2U1NNC0"/>
<dbReference type="InterPro" id="IPR003653">
    <property type="entry name" value="Peptidase_C48_C"/>
</dbReference>
<gene>
    <name evidence="6" type="ORF">CTI12_AA247150</name>
</gene>
<dbReference type="Gene3D" id="3.40.395.10">
    <property type="entry name" value="Adenoviral Proteinase, Chain A"/>
    <property type="match status" value="1"/>
</dbReference>
<organism evidence="6 7">
    <name type="scientific">Artemisia annua</name>
    <name type="common">Sweet wormwood</name>
    <dbReference type="NCBI Taxonomy" id="35608"/>
    <lineage>
        <taxon>Eukaryota</taxon>
        <taxon>Viridiplantae</taxon>
        <taxon>Streptophyta</taxon>
        <taxon>Embryophyta</taxon>
        <taxon>Tracheophyta</taxon>
        <taxon>Spermatophyta</taxon>
        <taxon>Magnoliopsida</taxon>
        <taxon>eudicotyledons</taxon>
        <taxon>Gunneridae</taxon>
        <taxon>Pentapetalae</taxon>
        <taxon>asterids</taxon>
        <taxon>campanulids</taxon>
        <taxon>Asterales</taxon>
        <taxon>Asteraceae</taxon>
        <taxon>Asteroideae</taxon>
        <taxon>Anthemideae</taxon>
        <taxon>Artemisiinae</taxon>
        <taxon>Artemisia</taxon>
    </lineage>
</organism>
<proteinExistence type="inferred from homology"/>
<keyword evidence="3" id="KW-0378">Hydrolase</keyword>
<name>A0A2U1NNC0_ARTAN</name>
<accession>A0A2U1NNC0</accession>
<comment type="caution">
    <text evidence="6">The sequence shown here is derived from an EMBL/GenBank/DDBJ whole genome shotgun (WGS) entry which is preliminary data.</text>
</comment>